<keyword evidence="3" id="KW-1185">Reference proteome</keyword>
<proteinExistence type="predicted"/>
<dbReference type="SUPFAM" id="SSF51445">
    <property type="entry name" value="(Trans)glycosidases"/>
    <property type="match status" value="1"/>
</dbReference>
<evidence type="ECO:0000313" key="2">
    <source>
        <dbReference type="EMBL" id="MBM7415917.1"/>
    </source>
</evidence>
<keyword evidence="1" id="KW-0732">Signal</keyword>
<protein>
    <recommendedName>
        <fullName evidence="4">Glycoside hydrolase family 5 domain-containing protein</fullName>
    </recommendedName>
</protein>
<dbReference type="InterPro" id="IPR017853">
    <property type="entry name" value="GH"/>
</dbReference>
<name>A0ABS2KVI8_9NOCA</name>
<dbReference type="Gene3D" id="3.20.20.80">
    <property type="entry name" value="Glycosidases"/>
    <property type="match status" value="1"/>
</dbReference>
<feature type="chain" id="PRO_5046620847" description="Glycoside hydrolase family 5 domain-containing protein" evidence="1">
    <location>
        <begin position="29"/>
        <end position="371"/>
    </location>
</feature>
<dbReference type="EMBL" id="JAFBBK010000001">
    <property type="protein sequence ID" value="MBM7415917.1"/>
    <property type="molecule type" value="Genomic_DNA"/>
</dbReference>
<accession>A0ABS2KVI8</accession>
<evidence type="ECO:0000313" key="3">
    <source>
        <dbReference type="Proteomes" id="UP000703038"/>
    </source>
</evidence>
<sequence>MQVRGRVAQILLVVATVIATLSVPTASAASPYVGRQGIGLNGIDFRSSSSAQQAQATRVAGTGAKWVRIEIDWWYVQDGGPTAYNWSGPDGAVAAAKAKSLNVLLLIQKTPPWARTTSDGSTPPTNPSDYATFAAKVVSRYAPQGVRSFEVWNEPNLWMFWADPVTGKPNVQGYVDLLKAAYPKMKAATTSAISIVAAGLSPYGTTGQSPEGHAISPITYLDQMYDLGAGPYFDAVGWHPYTAPALPNDTADWNAWSQMSVDFRNPDGTVYQKSARTIMSENGDGGKLIVMTEAGAATAGDPSVSEQVQATAYRQAIDNRLSYSWAGPIFFYETTDRAAMTAVNPDKENYFGVYRSNGVAKPAVAVLKSVR</sequence>
<dbReference type="InterPro" id="IPR051923">
    <property type="entry name" value="Glycosyl_Hydrolase_39"/>
</dbReference>
<evidence type="ECO:0008006" key="4">
    <source>
        <dbReference type="Google" id="ProtNLM"/>
    </source>
</evidence>
<dbReference type="PANTHER" id="PTHR12631">
    <property type="entry name" value="ALPHA-L-IDURONIDASE"/>
    <property type="match status" value="1"/>
</dbReference>
<gene>
    <name evidence="2" type="ORF">JOE42_002650</name>
</gene>
<dbReference type="Proteomes" id="UP000703038">
    <property type="component" value="Unassembled WGS sequence"/>
</dbReference>
<organism evidence="2 3">
    <name type="scientific">Rhodococcoides corynebacterioides</name>
    <dbReference type="NCBI Taxonomy" id="53972"/>
    <lineage>
        <taxon>Bacteria</taxon>
        <taxon>Bacillati</taxon>
        <taxon>Actinomycetota</taxon>
        <taxon>Actinomycetes</taxon>
        <taxon>Mycobacteriales</taxon>
        <taxon>Nocardiaceae</taxon>
        <taxon>Rhodococcoides</taxon>
    </lineage>
</organism>
<dbReference type="RefSeq" id="WP_204868858.1">
    <property type="nucleotide sequence ID" value="NZ_JAFBBK010000001.1"/>
</dbReference>
<dbReference type="PANTHER" id="PTHR12631:SF10">
    <property type="entry name" value="BETA-XYLOSIDASE-LIKE PROTEIN-RELATED"/>
    <property type="match status" value="1"/>
</dbReference>
<reference evidence="2 3" key="1">
    <citation type="submission" date="2021-01" db="EMBL/GenBank/DDBJ databases">
        <title>Genomics of switchgrass bacterial isolates.</title>
        <authorList>
            <person name="Shade A."/>
        </authorList>
    </citation>
    <scope>NUCLEOTIDE SEQUENCE [LARGE SCALE GENOMIC DNA]</scope>
    <source>
        <strain evidence="2 3">PvP111</strain>
    </source>
</reference>
<evidence type="ECO:0000256" key="1">
    <source>
        <dbReference type="SAM" id="SignalP"/>
    </source>
</evidence>
<comment type="caution">
    <text evidence="2">The sequence shown here is derived from an EMBL/GenBank/DDBJ whole genome shotgun (WGS) entry which is preliminary data.</text>
</comment>
<feature type="signal peptide" evidence="1">
    <location>
        <begin position="1"/>
        <end position="28"/>
    </location>
</feature>